<name>A0AAV8S9A3_9ROSI</name>
<evidence type="ECO:0000313" key="3">
    <source>
        <dbReference type="Proteomes" id="UP001159364"/>
    </source>
</evidence>
<organism evidence="2 3">
    <name type="scientific">Erythroxylum novogranatense</name>
    <dbReference type="NCBI Taxonomy" id="1862640"/>
    <lineage>
        <taxon>Eukaryota</taxon>
        <taxon>Viridiplantae</taxon>
        <taxon>Streptophyta</taxon>
        <taxon>Embryophyta</taxon>
        <taxon>Tracheophyta</taxon>
        <taxon>Spermatophyta</taxon>
        <taxon>Magnoliopsida</taxon>
        <taxon>eudicotyledons</taxon>
        <taxon>Gunneridae</taxon>
        <taxon>Pentapetalae</taxon>
        <taxon>rosids</taxon>
        <taxon>fabids</taxon>
        <taxon>Malpighiales</taxon>
        <taxon>Erythroxylaceae</taxon>
        <taxon>Erythroxylum</taxon>
    </lineage>
</organism>
<evidence type="ECO:0000256" key="1">
    <source>
        <dbReference type="SAM" id="MobiDB-lite"/>
    </source>
</evidence>
<feature type="compositionally biased region" description="Basic residues" evidence="1">
    <location>
        <begin position="16"/>
        <end position="25"/>
    </location>
</feature>
<protein>
    <submittedName>
        <fullName evidence="2">Uncharacterized protein</fullName>
    </submittedName>
</protein>
<reference evidence="2 3" key="1">
    <citation type="submission" date="2021-09" db="EMBL/GenBank/DDBJ databases">
        <title>Genomic insights and catalytic innovation underlie evolution of tropane alkaloids biosynthesis.</title>
        <authorList>
            <person name="Wang Y.-J."/>
            <person name="Tian T."/>
            <person name="Huang J.-P."/>
            <person name="Huang S.-X."/>
        </authorList>
    </citation>
    <scope>NUCLEOTIDE SEQUENCE [LARGE SCALE GENOMIC DNA]</scope>
    <source>
        <strain evidence="2">KIB-2018</strain>
        <tissue evidence="2">Leaf</tissue>
    </source>
</reference>
<dbReference type="EMBL" id="JAIWQS010000012">
    <property type="protein sequence ID" value="KAJ8748738.1"/>
    <property type="molecule type" value="Genomic_DNA"/>
</dbReference>
<dbReference type="AlphaFoldDB" id="A0AAV8S9A3"/>
<sequence>MRPHSLSIFTVFPSQRRHSNRRHVGRTSGPASVEGADKDQYLWGTKLTTMEDCLACKDRERLGTESDLLRKKTMTTNTKMKALWSVFYLRNR</sequence>
<feature type="region of interest" description="Disordered" evidence="1">
    <location>
        <begin position="16"/>
        <end position="35"/>
    </location>
</feature>
<comment type="caution">
    <text evidence="2">The sequence shown here is derived from an EMBL/GenBank/DDBJ whole genome shotgun (WGS) entry which is preliminary data.</text>
</comment>
<keyword evidence="3" id="KW-1185">Reference proteome</keyword>
<evidence type="ECO:0000313" key="2">
    <source>
        <dbReference type="EMBL" id="KAJ8748738.1"/>
    </source>
</evidence>
<proteinExistence type="predicted"/>
<dbReference type="Proteomes" id="UP001159364">
    <property type="component" value="Linkage Group LG12"/>
</dbReference>
<gene>
    <name evidence="2" type="ORF">K2173_011290</name>
</gene>
<accession>A0AAV8S9A3</accession>